<gene>
    <name evidence="6" type="ORF">DN069_13420</name>
</gene>
<dbReference type="PANTHER" id="PTHR43585">
    <property type="entry name" value="FUMIPYRROLE BIOSYNTHESIS PROTEIN C"/>
    <property type="match status" value="1"/>
</dbReference>
<dbReference type="Pfam" id="PF18130">
    <property type="entry name" value="ATPgrasp_N"/>
    <property type="match status" value="1"/>
</dbReference>
<dbReference type="Gene3D" id="3.40.50.20">
    <property type="match status" value="1"/>
</dbReference>
<evidence type="ECO:0000256" key="3">
    <source>
        <dbReference type="ARBA" id="ARBA00022840"/>
    </source>
</evidence>
<name>A0A2X0INM1_9ACTN</name>
<evidence type="ECO:0000313" key="7">
    <source>
        <dbReference type="Proteomes" id="UP000248889"/>
    </source>
</evidence>
<evidence type="ECO:0000256" key="1">
    <source>
        <dbReference type="ARBA" id="ARBA00022598"/>
    </source>
</evidence>
<protein>
    <submittedName>
        <fullName evidence="6">Phosphoribosylglycinamide formyltransferase</fullName>
    </submittedName>
</protein>
<dbReference type="Proteomes" id="UP000248889">
    <property type="component" value="Unassembled WGS sequence"/>
</dbReference>
<accession>A0A2X0INM1</accession>
<dbReference type="EMBL" id="QKYN01000051">
    <property type="protein sequence ID" value="RAG85123.1"/>
    <property type="molecule type" value="Genomic_DNA"/>
</dbReference>
<dbReference type="GO" id="GO:0005524">
    <property type="term" value="F:ATP binding"/>
    <property type="evidence" value="ECO:0007669"/>
    <property type="project" value="UniProtKB-UniRule"/>
</dbReference>
<reference evidence="6 7" key="1">
    <citation type="submission" date="2018-06" db="EMBL/GenBank/DDBJ databases">
        <title>Streptacidiphilus pinicola sp. nov., isolated from pine grove soil.</title>
        <authorList>
            <person name="Roh S.G."/>
            <person name="Park S."/>
            <person name="Kim M.-K."/>
            <person name="Yun B.-R."/>
            <person name="Park J."/>
            <person name="Kim M.J."/>
            <person name="Kim Y.S."/>
            <person name="Kim S.B."/>
        </authorList>
    </citation>
    <scope>NUCLEOTIDE SEQUENCE [LARGE SCALE GENOMIC DNA]</scope>
    <source>
        <strain evidence="6 7">MMS16-CNU450</strain>
    </source>
</reference>
<dbReference type="Pfam" id="PF13535">
    <property type="entry name" value="ATP-grasp_4"/>
    <property type="match status" value="1"/>
</dbReference>
<dbReference type="RefSeq" id="WP_111501183.1">
    <property type="nucleotide sequence ID" value="NZ_QKYN01000051.1"/>
</dbReference>
<dbReference type="InterPro" id="IPR011761">
    <property type="entry name" value="ATP-grasp"/>
</dbReference>
<dbReference type="InterPro" id="IPR052032">
    <property type="entry name" value="ATP-dep_AA_Ligase"/>
</dbReference>
<sequence length="423" mass="45893">MPQQTGKHVVFVTWKTGNAPAFAAAQRLGHHVTLIRSLEMERLQGLDFETSPYGASVDEVHCLQDAGDLDALRVCVGRIHQARPIAGFVASTDAFVIPVAQVAAELGIPFTDAAAARTAKQKSRCRDALAAAGVEDTAHAVVKDLDEALRFAALAGYPLVLKPEMASASEGAFVLADEAALREAMAGVAEHADLYRHGVLLEEYLSGTFLSAEIGLSRGRVLRLAVSERKTWDGHEPLEIGTTIPAAISDGQYEAVMDFAERVIKAVDLRLGIFHVEVMLGADGVPRLIELNPRVMGSCLPNLFCLASGVDFFELLVRVYLDEQLDLGPIDFTHYATVRWFGAADREPTPAELPDLGWTEEYRPALQSLHLAFPDTPTLEPHRGNLGAFGEVQVRHADYQASIDIATHVVDRVASQLGMEVTR</sequence>
<keyword evidence="1" id="KW-0436">Ligase</keyword>
<evidence type="ECO:0000259" key="5">
    <source>
        <dbReference type="PROSITE" id="PS50975"/>
    </source>
</evidence>
<feature type="domain" description="ATP-grasp" evidence="5">
    <location>
        <begin position="126"/>
        <end position="321"/>
    </location>
</feature>
<dbReference type="GO" id="GO:0016740">
    <property type="term" value="F:transferase activity"/>
    <property type="evidence" value="ECO:0007669"/>
    <property type="project" value="UniProtKB-KW"/>
</dbReference>
<dbReference type="InterPro" id="IPR041472">
    <property type="entry name" value="BL00235/CARNS1_N"/>
</dbReference>
<evidence type="ECO:0000256" key="4">
    <source>
        <dbReference type="PROSITE-ProRule" id="PRU00409"/>
    </source>
</evidence>
<dbReference type="AlphaFoldDB" id="A0A2X0INM1"/>
<evidence type="ECO:0000256" key="2">
    <source>
        <dbReference type="ARBA" id="ARBA00022741"/>
    </source>
</evidence>
<proteinExistence type="predicted"/>
<comment type="caution">
    <text evidence="6">The sequence shown here is derived from an EMBL/GenBank/DDBJ whole genome shotgun (WGS) entry which is preliminary data.</text>
</comment>
<organism evidence="6 7">
    <name type="scientific">Streptacidiphilus pinicola</name>
    <dbReference type="NCBI Taxonomy" id="2219663"/>
    <lineage>
        <taxon>Bacteria</taxon>
        <taxon>Bacillati</taxon>
        <taxon>Actinomycetota</taxon>
        <taxon>Actinomycetes</taxon>
        <taxon>Kitasatosporales</taxon>
        <taxon>Streptomycetaceae</taxon>
        <taxon>Streptacidiphilus</taxon>
    </lineage>
</organism>
<dbReference type="GO" id="GO:0046872">
    <property type="term" value="F:metal ion binding"/>
    <property type="evidence" value="ECO:0007669"/>
    <property type="project" value="InterPro"/>
</dbReference>
<keyword evidence="7" id="KW-1185">Reference proteome</keyword>
<dbReference type="Gene3D" id="3.30.470.20">
    <property type="entry name" value="ATP-grasp fold, B domain"/>
    <property type="match status" value="1"/>
</dbReference>
<keyword evidence="2 4" id="KW-0547">Nucleotide-binding</keyword>
<dbReference type="PROSITE" id="PS50975">
    <property type="entry name" value="ATP_GRASP"/>
    <property type="match status" value="1"/>
</dbReference>
<dbReference type="GO" id="GO:0016874">
    <property type="term" value="F:ligase activity"/>
    <property type="evidence" value="ECO:0007669"/>
    <property type="project" value="UniProtKB-KW"/>
</dbReference>
<keyword evidence="3 4" id="KW-0067">ATP-binding</keyword>
<keyword evidence="6" id="KW-0808">Transferase</keyword>
<evidence type="ECO:0000313" key="6">
    <source>
        <dbReference type="EMBL" id="RAG85123.1"/>
    </source>
</evidence>
<dbReference type="SUPFAM" id="SSF56059">
    <property type="entry name" value="Glutathione synthetase ATP-binding domain-like"/>
    <property type="match status" value="1"/>
</dbReference>
<dbReference type="OrthoDB" id="150319at2"/>
<dbReference type="PANTHER" id="PTHR43585:SF2">
    <property type="entry name" value="ATP-GRASP ENZYME FSQD"/>
    <property type="match status" value="1"/>
</dbReference>